<proteinExistence type="predicted"/>
<feature type="region of interest" description="Disordered" evidence="1">
    <location>
        <begin position="83"/>
        <end position="111"/>
    </location>
</feature>
<evidence type="ECO:0000313" key="4">
    <source>
        <dbReference type="Proteomes" id="UP001500403"/>
    </source>
</evidence>
<dbReference type="RefSeq" id="WP_344489034.1">
    <property type="nucleotide sequence ID" value="NZ_BAAAUD010000005.1"/>
</dbReference>
<feature type="signal peptide" evidence="2">
    <location>
        <begin position="1"/>
        <end position="17"/>
    </location>
</feature>
<name>A0ABP6J5C4_9ACTN</name>
<feature type="chain" id="PRO_5046143538" description="Secreted protein" evidence="2">
    <location>
        <begin position="18"/>
        <end position="111"/>
    </location>
</feature>
<feature type="compositionally biased region" description="Basic and acidic residues" evidence="1">
    <location>
        <begin position="89"/>
        <end position="111"/>
    </location>
</feature>
<comment type="caution">
    <text evidence="3">The sequence shown here is derived from an EMBL/GenBank/DDBJ whole genome shotgun (WGS) entry which is preliminary data.</text>
</comment>
<sequence>MRLKLVMFSLTSLTVLSVVGSSPRAVRPGCTEAAHELNAVALQVDWQASGEAGGTLEEWRERNRAVFRAIDNFHEGARVDLGVDGSVSGEKHPERDLLLPSARREGDTSNV</sequence>
<gene>
    <name evidence="3" type="ORF">GCM10010446_02000</name>
</gene>
<evidence type="ECO:0008006" key="5">
    <source>
        <dbReference type="Google" id="ProtNLM"/>
    </source>
</evidence>
<protein>
    <recommendedName>
        <fullName evidence="5">Secreted protein</fullName>
    </recommendedName>
</protein>
<keyword evidence="2" id="KW-0732">Signal</keyword>
<evidence type="ECO:0000313" key="3">
    <source>
        <dbReference type="EMBL" id="GAA2921601.1"/>
    </source>
</evidence>
<organism evidence="3 4">
    <name type="scientific">Streptomyces enissocaesilis</name>
    <dbReference type="NCBI Taxonomy" id="332589"/>
    <lineage>
        <taxon>Bacteria</taxon>
        <taxon>Bacillati</taxon>
        <taxon>Actinomycetota</taxon>
        <taxon>Actinomycetes</taxon>
        <taxon>Kitasatosporales</taxon>
        <taxon>Streptomycetaceae</taxon>
        <taxon>Streptomyces</taxon>
        <taxon>Streptomyces rochei group</taxon>
    </lineage>
</organism>
<keyword evidence="4" id="KW-1185">Reference proteome</keyword>
<dbReference type="EMBL" id="BAAAUD010000005">
    <property type="protein sequence ID" value="GAA2921601.1"/>
    <property type="molecule type" value="Genomic_DNA"/>
</dbReference>
<evidence type="ECO:0000256" key="2">
    <source>
        <dbReference type="SAM" id="SignalP"/>
    </source>
</evidence>
<reference evidence="4" key="1">
    <citation type="journal article" date="2019" name="Int. J. Syst. Evol. Microbiol.">
        <title>The Global Catalogue of Microorganisms (GCM) 10K type strain sequencing project: providing services to taxonomists for standard genome sequencing and annotation.</title>
        <authorList>
            <consortium name="The Broad Institute Genomics Platform"/>
            <consortium name="The Broad Institute Genome Sequencing Center for Infectious Disease"/>
            <person name="Wu L."/>
            <person name="Ma J."/>
        </authorList>
    </citation>
    <scope>NUCLEOTIDE SEQUENCE [LARGE SCALE GENOMIC DNA]</scope>
    <source>
        <strain evidence="4">JCM 9088</strain>
    </source>
</reference>
<accession>A0ABP6J5C4</accession>
<dbReference type="Proteomes" id="UP001500403">
    <property type="component" value="Unassembled WGS sequence"/>
</dbReference>
<evidence type="ECO:0000256" key="1">
    <source>
        <dbReference type="SAM" id="MobiDB-lite"/>
    </source>
</evidence>